<keyword evidence="4" id="KW-0169">Cobalamin biosynthesis</keyword>
<proteinExistence type="inferred from homology"/>
<accession>X7E451</accession>
<evidence type="ECO:0000259" key="12">
    <source>
        <dbReference type="Pfam" id="PF07685"/>
    </source>
</evidence>
<gene>
    <name evidence="13" type="ORF">MUS1_12745</name>
</gene>
<comment type="similarity">
    <text evidence="3">Belongs to the CobB/CobQ family. CobQ subfamily.</text>
</comment>
<dbReference type="InterPro" id="IPR029062">
    <property type="entry name" value="Class_I_gatase-like"/>
</dbReference>
<keyword evidence="8" id="KW-0460">Magnesium</keyword>
<comment type="caution">
    <text evidence="13">The sequence shown here is derived from an EMBL/GenBank/DDBJ whole genome shotgun (WGS) entry which is preliminary data.</text>
</comment>
<dbReference type="InterPro" id="IPR011698">
    <property type="entry name" value="GATase_3"/>
</dbReference>
<dbReference type="PANTHER" id="PTHR43873:SF1">
    <property type="entry name" value="COBYRINATE A,C-DIAMIDE SYNTHASE"/>
    <property type="match status" value="1"/>
</dbReference>
<dbReference type="PROSITE" id="PS51274">
    <property type="entry name" value="GATASE_COBBQ"/>
    <property type="match status" value="1"/>
</dbReference>
<name>X7E451_9GAMM</name>
<dbReference type="eggNOG" id="COG1797">
    <property type="taxonomic scope" value="Bacteria"/>
</dbReference>
<dbReference type="Proteomes" id="UP000054058">
    <property type="component" value="Unassembled WGS sequence"/>
</dbReference>
<evidence type="ECO:0000256" key="9">
    <source>
        <dbReference type="ARBA" id="ARBA00022962"/>
    </source>
</evidence>
<dbReference type="SUPFAM" id="SSF52540">
    <property type="entry name" value="P-loop containing nucleoside triphosphate hydrolases"/>
    <property type="match status" value="1"/>
</dbReference>
<dbReference type="InterPro" id="IPR027417">
    <property type="entry name" value="P-loop_NTPase"/>
</dbReference>
<organism evidence="13 14">
    <name type="scientific">Marinomonas ushuaiensis DSM 15871</name>
    <dbReference type="NCBI Taxonomy" id="1122207"/>
    <lineage>
        <taxon>Bacteria</taxon>
        <taxon>Pseudomonadati</taxon>
        <taxon>Pseudomonadota</taxon>
        <taxon>Gammaproteobacteria</taxon>
        <taxon>Oceanospirillales</taxon>
        <taxon>Oceanospirillaceae</taxon>
        <taxon>Marinomonas</taxon>
    </lineage>
</organism>
<feature type="domain" description="CobQ/CobB/MinD/ParA nucleotide binding" evidence="11">
    <location>
        <begin position="16"/>
        <end position="193"/>
    </location>
</feature>
<dbReference type="RefSeq" id="WP_036161131.1">
    <property type="nucleotide sequence ID" value="NZ_JAMB01000006.1"/>
</dbReference>
<keyword evidence="5" id="KW-0436">Ligase</keyword>
<feature type="region of interest" description="Disordered" evidence="10">
    <location>
        <begin position="393"/>
        <end position="415"/>
    </location>
</feature>
<dbReference type="Pfam" id="PF07685">
    <property type="entry name" value="GATase_3"/>
    <property type="match status" value="1"/>
</dbReference>
<dbReference type="InterPro" id="IPR004484">
    <property type="entry name" value="CbiA/CobB_synth"/>
</dbReference>
<evidence type="ECO:0000256" key="3">
    <source>
        <dbReference type="ARBA" id="ARBA00006205"/>
    </source>
</evidence>
<dbReference type="GO" id="GO:0009236">
    <property type="term" value="P:cobalamin biosynthetic process"/>
    <property type="evidence" value="ECO:0007669"/>
    <property type="project" value="UniProtKB-KW"/>
</dbReference>
<evidence type="ECO:0000256" key="7">
    <source>
        <dbReference type="ARBA" id="ARBA00022840"/>
    </source>
</evidence>
<evidence type="ECO:0000259" key="11">
    <source>
        <dbReference type="Pfam" id="PF01656"/>
    </source>
</evidence>
<evidence type="ECO:0000256" key="4">
    <source>
        <dbReference type="ARBA" id="ARBA00022573"/>
    </source>
</evidence>
<dbReference type="AlphaFoldDB" id="X7E451"/>
<evidence type="ECO:0000256" key="2">
    <source>
        <dbReference type="ARBA" id="ARBA00004953"/>
    </source>
</evidence>
<keyword evidence="7" id="KW-0067">ATP-binding</keyword>
<dbReference type="Gene3D" id="3.40.50.300">
    <property type="entry name" value="P-loop containing nucleotide triphosphate hydrolases"/>
    <property type="match status" value="1"/>
</dbReference>
<evidence type="ECO:0000256" key="6">
    <source>
        <dbReference type="ARBA" id="ARBA00022741"/>
    </source>
</evidence>
<evidence type="ECO:0000256" key="10">
    <source>
        <dbReference type="SAM" id="MobiDB-lite"/>
    </source>
</evidence>
<comment type="cofactor">
    <cofactor evidence="1">
        <name>Mg(2+)</name>
        <dbReference type="ChEBI" id="CHEBI:18420"/>
    </cofactor>
</comment>
<feature type="domain" description="CobB/CobQ-like glutamine amidotransferase" evidence="12">
    <location>
        <begin position="260"/>
        <end position="440"/>
    </location>
</feature>
<keyword evidence="6" id="KW-0547">Nucleotide-binding</keyword>
<keyword evidence="14" id="KW-1185">Reference proteome</keyword>
<dbReference type="Gene3D" id="3.40.50.880">
    <property type="match status" value="1"/>
</dbReference>
<dbReference type="OrthoDB" id="9764035at2"/>
<dbReference type="InterPro" id="IPR002586">
    <property type="entry name" value="CobQ/CobB/MinD/ParA_Nub-bd_dom"/>
</dbReference>
<dbReference type="EMBL" id="JAMB01000006">
    <property type="protein sequence ID" value="ETX10839.1"/>
    <property type="molecule type" value="Genomic_DNA"/>
</dbReference>
<reference evidence="13 14" key="1">
    <citation type="submission" date="2014-01" db="EMBL/GenBank/DDBJ databases">
        <title>Marinomonas ushuaiensis DSM 15871 Genome Sequencing.</title>
        <authorList>
            <person name="Lai Q."/>
            <person name="Shao Z.S."/>
        </authorList>
    </citation>
    <scope>NUCLEOTIDE SEQUENCE [LARGE SCALE GENOMIC DNA]</scope>
    <source>
        <strain evidence="13 14">DSM 15871</strain>
    </source>
</reference>
<keyword evidence="9" id="KW-0315">Glutamine amidotransferase</keyword>
<dbReference type="PATRIC" id="fig|1122207.3.peg.1686"/>
<sequence length="459" mass="49798">MTAPVTYSPVSCPALFLTAPASNQGKTTITAALARYFTNQGKCVRVFKTGPDYLDPQILAQASKQPVEQLDIWMAGEDYCQDKLYQAAKEADLILVEGAMGMFDGDPSSADLAARFGIPMAIVMDVKGMAQTAAALATGLANFRDDVTVSGLIANRCGSERHAELIRDALPENLPLLATLKRDEDITLPERHLGLVQANEVKDELEERFEAAVEWLKETNDKGLLSLPAAVPFYPVESLLIQADNQSDSQNTELLLEGKTIAIAQDAAFSFIYDANIKALTKMGAKVVFFSPLKDKILPAADALWLPGGYPELHAKALSENTDMQQAIQAFFQTGKAILAECGGMLYSLNDLTDLNDDCYPMLGILEGQGAMRGKRGCQGMQTAVVPQGEIRGHAHHRSRSANTPDPVGFGRRQRHHAPGEAIYQSKGLTASYLHLFFPSNLEATAKLFLAEKELGKGH</sequence>
<evidence type="ECO:0000256" key="8">
    <source>
        <dbReference type="ARBA" id="ARBA00022842"/>
    </source>
</evidence>
<dbReference type="GO" id="GO:0005524">
    <property type="term" value="F:ATP binding"/>
    <property type="evidence" value="ECO:0007669"/>
    <property type="project" value="UniProtKB-KW"/>
</dbReference>
<evidence type="ECO:0000256" key="1">
    <source>
        <dbReference type="ARBA" id="ARBA00001946"/>
    </source>
</evidence>
<evidence type="ECO:0000313" key="13">
    <source>
        <dbReference type="EMBL" id="ETX10839.1"/>
    </source>
</evidence>
<dbReference type="PANTHER" id="PTHR43873">
    <property type="entry name" value="COBYRINATE A,C-DIAMIDE SYNTHASE"/>
    <property type="match status" value="1"/>
</dbReference>
<dbReference type="SUPFAM" id="SSF52317">
    <property type="entry name" value="Class I glutamine amidotransferase-like"/>
    <property type="match status" value="1"/>
</dbReference>
<dbReference type="STRING" id="1122207.MUS1_12745"/>
<evidence type="ECO:0000313" key="14">
    <source>
        <dbReference type="Proteomes" id="UP000054058"/>
    </source>
</evidence>
<dbReference type="NCBIfam" id="NF002204">
    <property type="entry name" value="PRK01077.1"/>
    <property type="match status" value="1"/>
</dbReference>
<dbReference type="GO" id="GO:0042242">
    <property type="term" value="F:cobyrinic acid a,c-diamide synthase activity"/>
    <property type="evidence" value="ECO:0007669"/>
    <property type="project" value="InterPro"/>
</dbReference>
<comment type="pathway">
    <text evidence="2">Cofactor biosynthesis; adenosylcobalamin biosynthesis.</text>
</comment>
<protein>
    <submittedName>
        <fullName evidence="13">Cobyrinic acid a,c-diamide synthase</fullName>
    </submittedName>
</protein>
<dbReference type="Pfam" id="PF01656">
    <property type="entry name" value="CbiA"/>
    <property type="match status" value="1"/>
</dbReference>
<evidence type="ECO:0000256" key="5">
    <source>
        <dbReference type="ARBA" id="ARBA00022598"/>
    </source>
</evidence>
<dbReference type="NCBIfam" id="TIGR00379">
    <property type="entry name" value="cobB"/>
    <property type="match status" value="1"/>
</dbReference>